<organism evidence="1 2">
    <name type="scientific">Staphylotrichum longicolle</name>
    <dbReference type="NCBI Taxonomy" id="669026"/>
    <lineage>
        <taxon>Eukaryota</taxon>
        <taxon>Fungi</taxon>
        <taxon>Dikarya</taxon>
        <taxon>Ascomycota</taxon>
        <taxon>Pezizomycotina</taxon>
        <taxon>Sordariomycetes</taxon>
        <taxon>Sordariomycetidae</taxon>
        <taxon>Sordariales</taxon>
        <taxon>Chaetomiaceae</taxon>
        <taxon>Staphylotrichum</taxon>
    </lineage>
</organism>
<dbReference type="PANTHER" id="PTHR46411">
    <property type="entry name" value="FAMILY ATPASE, PUTATIVE-RELATED"/>
    <property type="match status" value="1"/>
</dbReference>
<evidence type="ECO:0000313" key="2">
    <source>
        <dbReference type="Proteomes" id="UP001197093"/>
    </source>
</evidence>
<protein>
    <submittedName>
        <fullName evidence="1">Uncharacterized protein</fullName>
    </submittedName>
</protein>
<keyword evidence="2" id="KW-1185">Reference proteome</keyword>
<name>A0AAD4EN67_9PEZI</name>
<dbReference type="SUPFAM" id="SSF52540">
    <property type="entry name" value="P-loop containing nucleoside triphosphate hydrolases"/>
    <property type="match status" value="1"/>
</dbReference>
<comment type="caution">
    <text evidence="1">The sequence shown here is derived from an EMBL/GenBank/DDBJ whole genome shotgun (WGS) entry which is preliminary data.</text>
</comment>
<reference evidence="1" key="1">
    <citation type="submission" date="2023-02" db="EMBL/GenBank/DDBJ databases">
        <authorList>
            <person name="Palmer J.M."/>
        </authorList>
    </citation>
    <scope>NUCLEOTIDE SEQUENCE</scope>
    <source>
        <strain evidence="1">FW57</strain>
    </source>
</reference>
<dbReference type="Proteomes" id="UP001197093">
    <property type="component" value="Unassembled WGS sequence"/>
</dbReference>
<dbReference type="EMBL" id="JAHCVI010000006">
    <property type="protein sequence ID" value="KAG7284291.1"/>
    <property type="molecule type" value="Genomic_DNA"/>
</dbReference>
<gene>
    <name evidence="1" type="ORF">NEMBOFW57_010660</name>
</gene>
<dbReference type="InterPro" id="IPR027417">
    <property type="entry name" value="P-loop_NTPase"/>
</dbReference>
<dbReference type="PANTHER" id="PTHR46411:SF2">
    <property type="entry name" value="AAA+ ATPASE DOMAIN-CONTAINING PROTEIN"/>
    <property type="match status" value="1"/>
</dbReference>
<evidence type="ECO:0000313" key="1">
    <source>
        <dbReference type="EMBL" id="KAG7284291.1"/>
    </source>
</evidence>
<sequence length="322" mass="36472">MQPSADAFAFSCNRVAAFDPWPEQISASDELSSINKILLPPGIHGFFLKEKAWTHLLLENIAPVNWDKKAFDRLVLPQPTKNLVKALVMRKRTQHTEPGTEVERKGKRYDLVTSKGGGLIMLLHGGSGTGKSLTAEFAEMPTYKVTRKDFGVESEFEKNLDSMFYLGQKWNCVLLQAVEYYDGTLILITRKGVQTLANWFGSKIQVALRYPALDLATRRRIWLSFLEVLRSDDERVDMDSIVAHIDDLTRHDLNGWHIRSAVTTARRLAASEKAAVAWSHLEQAIPLTQEMEKPVQEQYTTISDFDFSKPMPLVYLEDTSPS</sequence>
<dbReference type="AlphaFoldDB" id="A0AAD4EN67"/>
<accession>A0AAD4EN67</accession>
<proteinExistence type="predicted"/>